<evidence type="ECO:0000313" key="1">
    <source>
        <dbReference type="EMBL" id="CAJ0855386.1"/>
    </source>
</evidence>
<protein>
    <submittedName>
        <fullName evidence="1">Uncharacterized protein</fullName>
    </submittedName>
</protein>
<organism evidence="1">
    <name type="scientific">freshwater sediment metagenome</name>
    <dbReference type="NCBI Taxonomy" id="556182"/>
    <lineage>
        <taxon>unclassified sequences</taxon>
        <taxon>metagenomes</taxon>
        <taxon>ecological metagenomes</taxon>
    </lineage>
</organism>
<reference evidence="1" key="1">
    <citation type="submission" date="2023-07" db="EMBL/GenBank/DDBJ databases">
        <authorList>
            <person name="Pelsma A.J. K."/>
        </authorList>
    </citation>
    <scope>NUCLEOTIDE SEQUENCE</scope>
</reference>
<proteinExistence type="predicted"/>
<accession>A0AA48LYD1</accession>
<gene>
    <name evidence="1" type="ORF">AMST5_00829</name>
</gene>
<dbReference type="AlphaFoldDB" id="A0AA48LYD1"/>
<dbReference type="EMBL" id="OY288114">
    <property type="protein sequence ID" value="CAJ0855386.1"/>
    <property type="molecule type" value="Genomic_DNA"/>
</dbReference>
<sequence length="49" mass="5070">MSNNSLAGALKPIGPISRLKSPRMKAVNAWIAAQAGVDSQLVGLTTTFS</sequence>
<name>A0AA48LYD1_9ZZZZ</name>